<dbReference type="InterPro" id="IPR025975">
    <property type="entry name" value="Polysacc_lyase"/>
</dbReference>
<evidence type="ECO:0000313" key="2">
    <source>
        <dbReference type="Proteomes" id="UP000316770"/>
    </source>
</evidence>
<dbReference type="Gene3D" id="2.60.120.200">
    <property type="match status" value="1"/>
</dbReference>
<dbReference type="AlphaFoldDB" id="A0A518IRL1"/>
<keyword evidence="2" id="KW-1185">Reference proteome</keyword>
<dbReference type="RefSeq" id="WP_145283632.1">
    <property type="nucleotide sequence ID" value="NZ_CP036318.1"/>
</dbReference>
<dbReference type="PROSITE" id="PS51257">
    <property type="entry name" value="PROKAR_LIPOPROTEIN"/>
    <property type="match status" value="1"/>
</dbReference>
<dbReference type="Proteomes" id="UP000316770">
    <property type="component" value="Chromosome"/>
</dbReference>
<evidence type="ECO:0008006" key="3">
    <source>
        <dbReference type="Google" id="ProtNLM"/>
    </source>
</evidence>
<gene>
    <name evidence="1" type="ORF">Mal33_17060</name>
</gene>
<dbReference type="EMBL" id="CP036318">
    <property type="protein sequence ID" value="QDV55727.1"/>
    <property type="molecule type" value="Genomic_DNA"/>
</dbReference>
<sequence length="273" mass="30397">MRRQTIEFAIALGLAVVVGCGAKKQDRSLEEMYLETIMPDDLVAIANVDVATAESIAIVDDPRGRCLGLRIAPDQPKLHGGVRAEVSVDFPFTENDRVRYAWRFRFADDFISDDPQNRWWVIGQWHDQPDARQNETWETFESRSPPIALGIGDVDGQLSVGMTYGVTKDNQPQFVSAPVPIERGDWVAVEALVHWSQGAEGRAEFFIDGSAEPSMVATGPNMNNGYQHYLKIGMYRHPDIETENWIYIDDVSIVQADDAVEAQRSPEASGSGI</sequence>
<accession>A0A518IRL1</accession>
<dbReference type="Pfam" id="PF14099">
    <property type="entry name" value="Polysacc_lyase"/>
    <property type="match status" value="1"/>
</dbReference>
<organism evidence="1 2">
    <name type="scientific">Rosistilla oblonga</name>
    <dbReference type="NCBI Taxonomy" id="2527990"/>
    <lineage>
        <taxon>Bacteria</taxon>
        <taxon>Pseudomonadati</taxon>
        <taxon>Planctomycetota</taxon>
        <taxon>Planctomycetia</taxon>
        <taxon>Pirellulales</taxon>
        <taxon>Pirellulaceae</taxon>
        <taxon>Rosistilla</taxon>
    </lineage>
</organism>
<evidence type="ECO:0000313" key="1">
    <source>
        <dbReference type="EMBL" id="QDV55727.1"/>
    </source>
</evidence>
<reference evidence="1 2" key="1">
    <citation type="submission" date="2019-02" db="EMBL/GenBank/DDBJ databases">
        <title>Deep-cultivation of Planctomycetes and their phenomic and genomic characterization uncovers novel biology.</title>
        <authorList>
            <person name="Wiegand S."/>
            <person name="Jogler M."/>
            <person name="Boedeker C."/>
            <person name="Pinto D."/>
            <person name="Vollmers J."/>
            <person name="Rivas-Marin E."/>
            <person name="Kohn T."/>
            <person name="Peeters S.H."/>
            <person name="Heuer A."/>
            <person name="Rast P."/>
            <person name="Oberbeckmann S."/>
            <person name="Bunk B."/>
            <person name="Jeske O."/>
            <person name="Meyerdierks A."/>
            <person name="Storesund J.E."/>
            <person name="Kallscheuer N."/>
            <person name="Luecker S."/>
            <person name="Lage O.M."/>
            <person name="Pohl T."/>
            <person name="Merkel B.J."/>
            <person name="Hornburger P."/>
            <person name="Mueller R.-W."/>
            <person name="Bruemmer F."/>
            <person name="Labrenz M."/>
            <person name="Spormann A.M."/>
            <person name="Op den Camp H."/>
            <person name="Overmann J."/>
            <person name="Amann R."/>
            <person name="Jetten M.S.M."/>
            <person name="Mascher T."/>
            <person name="Medema M.H."/>
            <person name="Devos D.P."/>
            <person name="Kaster A.-K."/>
            <person name="Ovreas L."/>
            <person name="Rohde M."/>
            <person name="Galperin M.Y."/>
            <person name="Jogler C."/>
        </authorList>
    </citation>
    <scope>NUCLEOTIDE SEQUENCE [LARGE SCALE GENOMIC DNA]</scope>
    <source>
        <strain evidence="1 2">Mal33</strain>
    </source>
</reference>
<protein>
    <recommendedName>
        <fullName evidence="3">Polysaccharide lyase</fullName>
    </recommendedName>
</protein>
<proteinExistence type="predicted"/>
<name>A0A518IRL1_9BACT</name>